<dbReference type="PANTHER" id="PTHR22600:SF57">
    <property type="entry name" value="BETA-N-ACETYLHEXOSAMINIDASE"/>
    <property type="match status" value="1"/>
</dbReference>
<dbReference type="GO" id="GO:0004563">
    <property type="term" value="F:beta-N-acetylhexosaminidase activity"/>
    <property type="evidence" value="ECO:0007669"/>
    <property type="project" value="UniProtKB-EC"/>
</dbReference>
<dbReference type="EMBL" id="RZYA01000019">
    <property type="protein sequence ID" value="RVU18857.1"/>
    <property type="molecule type" value="Genomic_DNA"/>
</dbReference>
<dbReference type="InterPro" id="IPR015882">
    <property type="entry name" value="HEX_bac_N"/>
</dbReference>
<dbReference type="SUPFAM" id="SSF55545">
    <property type="entry name" value="beta-N-acetylhexosaminidase-like domain"/>
    <property type="match status" value="1"/>
</dbReference>
<evidence type="ECO:0000256" key="3">
    <source>
        <dbReference type="ARBA" id="ARBA00012663"/>
    </source>
</evidence>
<keyword evidence="5" id="KW-0326">Glycosidase</keyword>
<dbReference type="PANTHER" id="PTHR22600">
    <property type="entry name" value="BETA-HEXOSAMINIDASE"/>
    <property type="match status" value="1"/>
</dbReference>
<evidence type="ECO:0000313" key="10">
    <source>
        <dbReference type="EMBL" id="RVU18857.1"/>
    </source>
</evidence>
<dbReference type="InterPro" id="IPR029018">
    <property type="entry name" value="Hex-like_dom2"/>
</dbReference>
<feature type="active site" description="Proton donor" evidence="6">
    <location>
        <position position="308"/>
    </location>
</feature>
<evidence type="ECO:0000259" key="9">
    <source>
        <dbReference type="Pfam" id="PF02838"/>
    </source>
</evidence>
<evidence type="ECO:0000256" key="4">
    <source>
        <dbReference type="ARBA" id="ARBA00022801"/>
    </source>
</evidence>
<comment type="similarity">
    <text evidence="2">Belongs to the glycosyl hydrolase 20 family.</text>
</comment>
<dbReference type="GO" id="GO:0005975">
    <property type="term" value="P:carbohydrate metabolic process"/>
    <property type="evidence" value="ECO:0007669"/>
    <property type="project" value="InterPro"/>
</dbReference>
<evidence type="ECO:0000313" key="11">
    <source>
        <dbReference type="Proteomes" id="UP000283128"/>
    </source>
</evidence>
<proteinExistence type="inferred from homology"/>
<gene>
    <name evidence="10" type="ORF">EOT10_30550</name>
</gene>
<dbReference type="Proteomes" id="UP000283128">
    <property type="component" value="Unassembled WGS sequence"/>
</dbReference>
<feature type="domain" description="Beta-hexosaminidase bacterial type N-terminal" evidence="9">
    <location>
        <begin position="4"/>
        <end position="131"/>
    </location>
</feature>
<dbReference type="PIRSF" id="PIRSF001093">
    <property type="entry name" value="B-hxosamndse_ab_euk"/>
    <property type="match status" value="1"/>
</dbReference>
<dbReference type="Pfam" id="PF02838">
    <property type="entry name" value="Glyco_hydro_20b"/>
    <property type="match status" value="1"/>
</dbReference>
<dbReference type="CDD" id="cd06563">
    <property type="entry name" value="GH20_chitobiase-like"/>
    <property type="match status" value="1"/>
</dbReference>
<dbReference type="InterPro" id="IPR017853">
    <property type="entry name" value="GH"/>
</dbReference>
<feature type="region of interest" description="Disordered" evidence="7">
    <location>
        <begin position="193"/>
        <end position="215"/>
    </location>
</feature>
<keyword evidence="11" id="KW-1185">Reference proteome</keyword>
<organism evidence="10 11">
    <name type="scientific">Streptomyces antnestii</name>
    <dbReference type="NCBI Taxonomy" id="2494256"/>
    <lineage>
        <taxon>Bacteria</taxon>
        <taxon>Bacillati</taxon>
        <taxon>Actinomycetota</taxon>
        <taxon>Actinomycetes</taxon>
        <taxon>Kitasatosporales</taxon>
        <taxon>Streptomycetaceae</taxon>
        <taxon>Streptomyces</taxon>
    </lineage>
</organism>
<dbReference type="OrthoDB" id="9763537at2"/>
<evidence type="ECO:0000256" key="7">
    <source>
        <dbReference type="SAM" id="MobiDB-lite"/>
    </source>
</evidence>
<evidence type="ECO:0000256" key="2">
    <source>
        <dbReference type="ARBA" id="ARBA00006285"/>
    </source>
</evidence>
<feature type="domain" description="Glycoside hydrolase family 20 catalytic" evidence="8">
    <location>
        <begin position="134"/>
        <end position="477"/>
    </location>
</feature>
<dbReference type="InterPro" id="IPR025705">
    <property type="entry name" value="Beta_hexosaminidase_sua/sub"/>
</dbReference>
<dbReference type="Gene3D" id="3.30.379.10">
    <property type="entry name" value="Chitobiase/beta-hexosaminidase domain 2-like"/>
    <property type="match status" value="1"/>
</dbReference>
<comment type="catalytic activity">
    <reaction evidence="1">
        <text>Hydrolysis of terminal non-reducing N-acetyl-D-hexosamine residues in N-acetyl-beta-D-hexosaminides.</text>
        <dbReference type="EC" id="3.2.1.52"/>
    </reaction>
</comment>
<name>A0A3S2YT62_9ACTN</name>
<evidence type="ECO:0000256" key="1">
    <source>
        <dbReference type="ARBA" id="ARBA00001231"/>
    </source>
</evidence>
<dbReference type="RefSeq" id="WP_127831607.1">
    <property type="nucleotide sequence ID" value="NZ_RZYA01000019.1"/>
</dbReference>
<dbReference type="EC" id="3.2.1.52" evidence="3"/>
<dbReference type="GO" id="GO:0030203">
    <property type="term" value="P:glycosaminoglycan metabolic process"/>
    <property type="evidence" value="ECO:0007669"/>
    <property type="project" value="TreeGrafter"/>
</dbReference>
<dbReference type="GO" id="GO:0016020">
    <property type="term" value="C:membrane"/>
    <property type="evidence" value="ECO:0007669"/>
    <property type="project" value="TreeGrafter"/>
</dbReference>
<evidence type="ECO:0000259" key="8">
    <source>
        <dbReference type="Pfam" id="PF00728"/>
    </source>
</evidence>
<comment type="caution">
    <text evidence="10">The sequence shown here is derived from an EMBL/GenBank/DDBJ whole genome shotgun (WGS) entry which is preliminary data.</text>
</comment>
<evidence type="ECO:0000256" key="6">
    <source>
        <dbReference type="PIRSR" id="PIRSR625705-1"/>
    </source>
</evidence>
<sequence>MNHPMLLPRPTSVRRGDGSFLLDDSTALVAAPEVRPEARWLQSALRPATGLDLPLADRADRAVELRLDDGLGPEAYRLDATPQGVVVTGGDRAGVFHGCQSLLQLLPAAVFRRAEVSGVPWAVPEVAVTDAPRFAWRGTMLDVARHFMPKHDVLRFLDLMAMHRLNTLHLHLTDDQGWRVQILRYPRLTEVGAGRSESQRGATADAPGDGRPHGGFYTQDDIREIVAYAARRHITVVPEIDVPGHSQAAIAAYPELGVGGGPSEVWTRWGVNPHVLNTEESTVAFYRGVLDEIMDLFPGPVVGVGGDECPTIEWREDPRTQRLMRERGLRHEHELRSWFVRQLGAHVAARGRRLFGWDELLEDEVPPGTVVASWRGMTGAVTAARRGLHVVSCPDDQVYLDYRQSDGPDEPIPVSIPITVEKAYAFDPVPAGLTPEEGAHVLGGQANIWTEHMDSPRTVDYFAFPRLCAVAEALWSTGERRYEEFRPRLEHHLAHLDAYGVEYRPVTGPHLWQTRPGIPGRPSTEAEREAFIDVLVAGIKDPTP</sequence>
<dbReference type="Gene3D" id="3.20.20.80">
    <property type="entry name" value="Glycosidases"/>
    <property type="match status" value="1"/>
</dbReference>
<dbReference type="SUPFAM" id="SSF51445">
    <property type="entry name" value="(Trans)glycosidases"/>
    <property type="match status" value="1"/>
</dbReference>
<dbReference type="InterPro" id="IPR015883">
    <property type="entry name" value="Glyco_hydro_20_cat"/>
</dbReference>
<keyword evidence="4" id="KW-0378">Hydrolase</keyword>
<accession>A0A3S2YT62</accession>
<protein>
    <recommendedName>
        <fullName evidence="3">beta-N-acetylhexosaminidase</fullName>
        <ecNumber evidence="3">3.2.1.52</ecNumber>
    </recommendedName>
</protein>
<evidence type="ECO:0000256" key="5">
    <source>
        <dbReference type="ARBA" id="ARBA00023295"/>
    </source>
</evidence>
<dbReference type="AlphaFoldDB" id="A0A3S2YT62"/>
<dbReference type="Pfam" id="PF00728">
    <property type="entry name" value="Glyco_hydro_20"/>
    <property type="match status" value="1"/>
</dbReference>
<reference evidence="10 11" key="1">
    <citation type="submission" date="2019-01" db="EMBL/GenBank/DDBJ databases">
        <title>Genome sequences of Streptomyces and Rhizobium isolates collected from root and soil.</title>
        <authorList>
            <person name="Chhettri S."/>
            <person name="Sevigny J.L."/>
            <person name="Sen A."/>
            <person name="Ennis N."/>
            <person name="Tisa L."/>
        </authorList>
    </citation>
    <scope>NUCLEOTIDE SEQUENCE [LARGE SCALE GENOMIC DNA]</scope>
    <source>
        <strain evidence="10 11">San01</strain>
    </source>
</reference>
<dbReference type="PRINTS" id="PR00738">
    <property type="entry name" value="GLHYDRLASE20"/>
</dbReference>